<dbReference type="SUPFAM" id="SSF52540">
    <property type="entry name" value="P-loop containing nucleoside triphosphate hydrolases"/>
    <property type="match status" value="1"/>
</dbReference>
<dbReference type="InterPro" id="IPR006073">
    <property type="entry name" value="GTP-bd"/>
</dbReference>
<proteinExistence type="predicted"/>
<dbReference type="InterPro" id="IPR027417">
    <property type="entry name" value="P-loop_NTPase"/>
</dbReference>
<dbReference type="Proteomes" id="UP000695562">
    <property type="component" value="Unassembled WGS sequence"/>
</dbReference>
<keyword evidence="1" id="KW-0175">Coiled coil</keyword>
<gene>
    <name evidence="3" type="ORF">CYY_007795</name>
</gene>
<evidence type="ECO:0000313" key="3">
    <source>
        <dbReference type="EMBL" id="KAF2070894.1"/>
    </source>
</evidence>
<dbReference type="CDD" id="cd00882">
    <property type="entry name" value="Ras_like_GTPase"/>
    <property type="match status" value="1"/>
</dbReference>
<reference evidence="3" key="1">
    <citation type="submission" date="2020-01" db="EMBL/GenBank/DDBJ databases">
        <title>Development of genomics and gene disruption for Polysphondylium violaceum indicates a role for the polyketide synthase stlB in stalk morphogenesis.</title>
        <authorList>
            <person name="Narita B."/>
            <person name="Kawabe Y."/>
            <person name="Kin K."/>
            <person name="Saito T."/>
            <person name="Gibbs R."/>
            <person name="Kuspa A."/>
            <person name="Muzny D."/>
            <person name="Queller D."/>
            <person name="Richards S."/>
            <person name="Strassman J."/>
            <person name="Sucgang R."/>
            <person name="Worley K."/>
            <person name="Schaap P."/>
        </authorList>
    </citation>
    <scope>NUCLEOTIDE SEQUENCE</scope>
    <source>
        <strain evidence="3">QSvi11</strain>
    </source>
</reference>
<dbReference type="GO" id="GO:0005525">
    <property type="term" value="F:GTP binding"/>
    <property type="evidence" value="ECO:0007669"/>
    <property type="project" value="InterPro"/>
</dbReference>
<organism evidence="3 4">
    <name type="scientific">Polysphondylium violaceum</name>
    <dbReference type="NCBI Taxonomy" id="133409"/>
    <lineage>
        <taxon>Eukaryota</taxon>
        <taxon>Amoebozoa</taxon>
        <taxon>Evosea</taxon>
        <taxon>Eumycetozoa</taxon>
        <taxon>Dictyostelia</taxon>
        <taxon>Dictyosteliales</taxon>
        <taxon>Dictyosteliaceae</taxon>
        <taxon>Polysphondylium</taxon>
    </lineage>
</organism>
<feature type="domain" description="G" evidence="2">
    <location>
        <begin position="2"/>
        <end position="115"/>
    </location>
</feature>
<accession>A0A8J4PRD5</accession>
<name>A0A8J4PRD5_9MYCE</name>
<evidence type="ECO:0000259" key="2">
    <source>
        <dbReference type="Pfam" id="PF01926"/>
    </source>
</evidence>
<comment type="caution">
    <text evidence="3">The sequence shown here is derived from an EMBL/GenBank/DDBJ whole genome shotgun (WGS) entry which is preliminary data.</text>
</comment>
<dbReference type="Gene3D" id="3.40.50.300">
    <property type="entry name" value="P-loop containing nucleotide triphosphate hydrolases"/>
    <property type="match status" value="1"/>
</dbReference>
<dbReference type="Pfam" id="PF01926">
    <property type="entry name" value="MMR_HSR1"/>
    <property type="match status" value="1"/>
</dbReference>
<protein>
    <recommendedName>
        <fullName evidence="2">G domain-containing protein</fullName>
    </recommendedName>
</protein>
<evidence type="ECO:0000313" key="4">
    <source>
        <dbReference type="Proteomes" id="UP000695562"/>
    </source>
</evidence>
<sequence length="322" mass="37379">MYGNPGCGKSTLLSTLIKRPGEFPSGISHITGLTKERKFITVDNVMYMDTPGLADANNRDFAAKEIEHSLKTNQRYKLFFVVSPTAGRISPVDFATLNIIIQSIPKYIKYGIIYNKLSKTIYKNYITKSDQLDALHESLLDRPPHKYLLLGNLDELEEEDNVIPTDQEFNDSLRNFVDQFPENHLPNHLPEEEVKPLPADQYEIQLKEMEESYKKALKDYESQIKELQDKYNNSCIRYETQTEERSSPFEREGPSSTRIKWRGLKTRKVKETKIERGEIIEKYLRINCIKGNGQTQYGEWNFIGTRDVITHIETKSINKKLF</sequence>
<evidence type="ECO:0000256" key="1">
    <source>
        <dbReference type="SAM" id="Coils"/>
    </source>
</evidence>
<dbReference type="EMBL" id="AJWJ01000435">
    <property type="protein sequence ID" value="KAF2070894.1"/>
    <property type="molecule type" value="Genomic_DNA"/>
</dbReference>
<dbReference type="AlphaFoldDB" id="A0A8J4PRD5"/>
<dbReference type="OrthoDB" id="8954335at2759"/>
<keyword evidence="4" id="KW-1185">Reference proteome</keyword>
<feature type="coiled-coil region" evidence="1">
    <location>
        <begin position="199"/>
        <end position="237"/>
    </location>
</feature>